<proteinExistence type="predicted"/>
<keyword evidence="3" id="KW-1185">Reference proteome</keyword>
<dbReference type="Proteomes" id="UP000257109">
    <property type="component" value="Unassembled WGS sequence"/>
</dbReference>
<sequence length="53" mass="5945">MERRKHVCLLPKPFFCITILLFPINLGLVPYSASAYAAAISKLTSILFFLGCR</sequence>
<feature type="non-terminal residue" evidence="2">
    <location>
        <position position="53"/>
    </location>
</feature>
<reference evidence="2" key="1">
    <citation type="submission" date="2018-05" db="EMBL/GenBank/DDBJ databases">
        <title>Draft genome of Mucuna pruriens seed.</title>
        <authorList>
            <person name="Nnadi N.E."/>
            <person name="Vos R."/>
            <person name="Hasami M.H."/>
            <person name="Devisetty U.K."/>
            <person name="Aguiy J.C."/>
        </authorList>
    </citation>
    <scope>NUCLEOTIDE SEQUENCE [LARGE SCALE GENOMIC DNA]</scope>
    <source>
        <strain evidence="2">JCA_2017</strain>
    </source>
</reference>
<evidence type="ECO:0000256" key="1">
    <source>
        <dbReference type="SAM" id="Phobius"/>
    </source>
</evidence>
<feature type="transmembrane region" description="Helical" evidence="1">
    <location>
        <begin position="34"/>
        <end position="52"/>
    </location>
</feature>
<feature type="transmembrane region" description="Helical" evidence="1">
    <location>
        <begin position="7"/>
        <end position="28"/>
    </location>
</feature>
<keyword evidence="1" id="KW-0472">Membrane</keyword>
<accession>A0A371FJI4</accession>
<name>A0A371FJI4_MUCPR</name>
<dbReference type="AlphaFoldDB" id="A0A371FJI4"/>
<evidence type="ECO:0000313" key="3">
    <source>
        <dbReference type="Proteomes" id="UP000257109"/>
    </source>
</evidence>
<dbReference type="EMBL" id="QJKJ01008856">
    <property type="protein sequence ID" value="RDX78475.1"/>
    <property type="molecule type" value="Genomic_DNA"/>
</dbReference>
<evidence type="ECO:0000313" key="2">
    <source>
        <dbReference type="EMBL" id="RDX78475.1"/>
    </source>
</evidence>
<gene>
    <name evidence="2" type="ORF">CR513_41251</name>
</gene>
<protein>
    <submittedName>
        <fullName evidence="2">Uncharacterized protein</fullName>
    </submittedName>
</protein>
<organism evidence="2 3">
    <name type="scientific">Mucuna pruriens</name>
    <name type="common">Velvet bean</name>
    <name type="synonym">Dolichos pruriens</name>
    <dbReference type="NCBI Taxonomy" id="157652"/>
    <lineage>
        <taxon>Eukaryota</taxon>
        <taxon>Viridiplantae</taxon>
        <taxon>Streptophyta</taxon>
        <taxon>Embryophyta</taxon>
        <taxon>Tracheophyta</taxon>
        <taxon>Spermatophyta</taxon>
        <taxon>Magnoliopsida</taxon>
        <taxon>eudicotyledons</taxon>
        <taxon>Gunneridae</taxon>
        <taxon>Pentapetalae</taxon>
        <taxon>rosids</taxon>
        <taxon>fabids</taxon>
        <taxon>Fabales</taxon>
        <taxon>Fabaceae</taxon>
        <taxon>Papilionoideae</taxon>
        <taxon>50 kb inversion clade</taxon>
        <taxon>NPAAA clade</taxon>
        <taxon>indigoferoid/millettioid clade</taxon>
        <taxon>Phaseoleae</taxon>
        <taxon>Mucuna</taxon>
    </lineage>
</organism>
<keyword evidence="1" id="KW-0812">Transmembrane</keyword>
<comment type="caution">
    <text evidence="2">The sequence shown here is derived from an EMBL/GenBank/DDBJ whole genome shotgun (WGS) entry which is preliminary data.</text>
</comment>
<keyword evidence="1" id="KW-1133">Transmembrane helix</keyword>